<dbReference type="EMBL" id="DVKS01000162">
    <property type="protein sequence ID" value="HIT42294.1"/>
    <property type="molecule type" value="Genomic_DNA"/>
</dbReference>
<proteinExistence type="inferred from homology"/>
<keyword evidence="5" id="KW-0812">Transmembrane</keyword>
<evidence type="ECO:0000313" key="8">
    <source>
        <dbReference type="EMBL" id="HIT42294.1"/>
    </source>
</evidence>
<dbReference type="InterPro" id="IPR050515">
    <property type="entry name" value="Beta-lactam/transpept"/>
</dbReference>
<comment type="similarity">
    <text evidence="2">Belongs to the transpeptidase family.</text>
</comment>
<comment type="caution">
    <text evidence="8">The sequence shown here is derived from an EMBL/GenBank/DDBJ whole genome shotgun (WGS) entry which is preliminary data.</text>
</comment>
<name>A0A9D1KFV6_9FIRM</name>
<dbReference type="GO" id="GO:0071555">
    <property type="term" value="P:cell wall organization"/>
    <property type="evidence" value="ECO:0007669"/>
    <property type="project" value="TreeGrafter"/>
</dbReference>
<feature type="domain" description="Penicillin-binding protein transpeptidase" evidence="6">
    <location>
        <begin position="281"/>
        <end position="639"/>
    </location>
</feature>
<dbReference type="SUPFAM" id="SSF56601">
    <property type="entry name" value="beta-lactamase/transpeptidase-like"/>
    <property type="match status" value="1"/>
</dbReference>
<dbReference type="Proteomes" id="UP000886860">
    <property type="component" value="Unassembled WGS sequence"/>
</dbReference>
<evidence type="ECO:0000313" key="9">
    <source>
        <dbReference type="Proteomes" id="UP000886860"/>
    </source>
</evidence>
<evidence type="ECO:0000256" key="4">
    <source>
        <dbReference type="SAM" id="MobiDB-lite"/>
    </source>
</evidence>
<organism evidence="8 9">
    <name type="scientific">Candidatus Caccovicinus merdipullorum</name>
    <dbReference type="NCBI Taxonomy" id="2840724"/>
    <lineage>
        <taxon>Bacteria</taxon>
        <taxon>Bacillati</taxon>
        <taxon>Bacillota</taxon>
        <taxon>Clostridia</taxon>
        <taxon>Eubacteriales</taxon>
        <taxon>Candidatus Caccovicinus</taxon>
    </lineage>
</organism>
<dbReference type="Pfam" id="PF03717">
    <property type="entry name" value="PBP_dimer"/>
    <property type="match status" value="1"/>
</dbReference>
<gene>
    <name evidence="8" type="ORF">IAB60_09435</name>
</gene>
<dbReference type="GO" id="GO:0005886">
    <property type="term" value="C:plasma membrane"/>
    <property type="evidence" value="ECO:0007669"/>
    <property type="project" value="TreeGrafter"/>
</dbReference>
<feature type="region of interest" description="Disordered" evidence="4">
    <location>
        <begin position="705"/>
        <end position="777"/>
    </location>
</feature>
<comment type="subcellular location">
    <subcellularLocation>
        <location evidence="1">Membrane</location>
    </subcellularLocation>
</comment>
<feature type="domain" description="Penicillin-binding protein dimerisation" evidence="7">
    <location>
        <begin position="73"/>
        <end position="238"/>
    </location>
</feature>
<dbReference type="SUPFAM" id="SSF56519">
    <property type="entry name" value="Penicillin binding protein dimerisation domain"/>
    <property type="match status" value="1"/>
</dbReference>
<evidence type="ECO:0000256" key="1">
    <source>
        <dbReference type="ARBA" id="ARBA00004370"/>
    </source>
</evidence>
<dbReference type="PANTHER" id="PTHR30627">
    <property type="entry name" value="PEPTIDOGLYCAN D,D-TRANSPEPTIDASE"/>
    <property type="match status" value="1"/>
</dbReference>
<keyword evidence="3 5" id="KW-0472">Membrane</keyword>
<dbReference type="PANTHER" id="PTHR30627:SF1">
    <property type="entry name" value="PEPTIDOGLYCAN D,D-TRANSPEPTIDASE FTSI"/>
    <property type="match status" value="1"/>
</dbReference>
<evidence type="ECO:0000259" key="7">
    <source>
        <dbReference type="Pfam" id="PF03717"/>
    </source>
</evidence>
<dbReference type="Pfam" id="PF00905">
    <property type="entry name" value="Transpeptidase"/>
    <property type="match status" value="1"/>
</dbReference>
<evidence type="ECO:0000256" key="5">
    <source>
        <dbReference type="SAM" id="Phobius"/>
    </source>
</evidence>
<evidence type="ECO:0000256" key="2">
    <source>
        <dbReference type="ARBA" id="ARBA00007171"/>
    </source>
</evidence>
<reference evidence="8" key="2">
    <citation type="journal article" date="2021" name="PeerJ">
        <title>Extensive microbial diversity within the chicken gut microbiome revealed by metagenomics and culture.</title>
        <authorList>
            <person name="Gilroy R."/>
            <person name="Ravi A."/>
            <person name="Getino M."/>
            <person name="Pursley I."/>
            <person name="Horton D.L."/>
            <person name="Alikhan N.F."/>
            <person name="Baker D."/>
            <person name="Gharbi K."/>
            <person name="Hall N."/>
            <person name="Watson M."/>
            <person name="Adriaenssens E.M."/>
            <person name="Foster-Nyarko E."/>
            <person name="Jarju S."/>
            <person name="Secka A."/>
            <person name="Antonio M."/>
            <person name="Oren A."/>
            <person name="Chaudhuri R.R."/>
            <person name="La Ragione R."/>
            <person name="Hildebrand F."/>
            <person name="Pallen M.J."/>
        </authorList>
    </citation>
    <scope>NUCLEOTIDE SEQUENCE</scope>
    <source>
        <strain evidence="8">CHK123-3438</strain>
    </source>
</reference>
<feature type="transmembrane region" description="Helical" evidence="5">
    <location>
        <begin position="29"/>
        <end position="48"/>
    </location>
</feature>
<accession>A0A9D1KFV6</accession>
<evidence type="ECO:0000259" key="6">
    <source>
        <dbReference type="Pfam" id="PF00905"/>
    </source>
</evidence>
<reference evidence="8" key="1">
    <citation type="submission" date="2020-10" db="EMBL/GenBank/DDBJ databases">
        <authorList>
            <person name="Gilroy R."/>
        </authorList>
    </citation>
    <scope>NUCLEOTIDE SEQUENCE</scope>
    <source>
        <strain evidence="8">CHK123-3438</strain>
    </source>
</reference>
<dbReference type="GO" id="GO:0008658">
    <property type="term" value="F:penicillin binding"/>
    <property type="evidence" value="ECO:0007669"/>
    <property type="project" value="InterPro"/>
</dbReference>
<protein>
    <submittedName>
        <fullName evidence="8">Penicillin-binding protein 2</fullName>
    </submittedName>
</protein>
<dbReference type="AlphaFoldDB" id="A0A9D1KFV6"/>
<dbReference type="Gene3D" id="3.90.1310.10">
    <property type="entry name" value="Penicillin-binding protein 2a (Domain 2)"/>
    <property type="match status" value="1"/>
</dbReference>
<dbReference type="InterPro" id="IPR001460">
    <property type="entry name" value="PCN-bd_Tpept"/>
</dbReference>
<dbReference type="Gene3D" id="3.40.710.10">
    <property type="entry name" value="DD-peptidase/beta-lactamase superfamily"/>
    <property type="match status" value="1"/>
</dbReference>
<feature type="compositionally biased region" description="Polar residues" evidence="4">
    <location>
        <begin position="716"/>
        <end position="736"/>
    </location>
</feature>
<sequence>MRTSHNTKGPGKKPKGGPKLFLDYMQEKLAVTVLVITLALFALAAVLYDIVKTKQEDYTQIVLSQQRYDSRVIPYQRGNIVDRNGTFLATSEKVYNLIIDANQIMSDQERYLEPTVTALSQAFGYDANEIRNLILERPESYYIRYARRLSYDEKTAFEELQTQMNKAYAEAGSREQVKGVWFEDEYKRVYPYNSLACNVIGFAQSDGSNGNGGIEQYYNDQLIGTNGREYGYLNEETNLERVIKPAENGNTVVSTIDVNIQKIVEKYLDEWENTTGSEMSAAIVMDPNNGEVLAMANKNRYDLNNPRDLGNRYTDEEIRQFGVQEAIDDYHRKNPDQERITEDQVSQYYTEDEIVSLGTQVAWNKVWRNFCISDTYEPGSTQKIFTIAAGMEEGVLTGNESFFCDGYQTVGGWDIRCVKRSGHGNLTVTETLMQSCNDAIMQMAAMIGSERFVKYQEIFGFGSRTGIDLPGEADTSTLIYHADDMGVTDLATNAFGQNYNCTMIQMAAAYCSVINGGSYYEPHVVKQILNESGSVVKKVEPNLVRETVSESTAQFIREALYDTVAEGTGSAAQVAGYKVGGKTGTAQKYPRGNGNYVVSFAGFAPTDDPQVLVYVVIDTPHVEDQPHSSYASNIVQKILSEILPYMNVFPDTAAIQVPEDVQAQLPQEEGISAGDNDAIAPEETEAETKVYETDEYVEQDGEASGIPEAIPGMESQEGQTAGESGTQVPEGSSEADSTADPEETAPASSEGDPALADSSGTNDTEAGTDAAETLSQE</sequence>
<dbReference type="InterPro" id="IPR005311">
    <property type="entry name" value="PBP_dimer"/>
</dbReference>
<dbReference type="InterPro" id="IPR012338">
    <property type="entry name" value="Beta-lactam/transpept-like"/>
</dbReference>
<evidence type="ECO:0000256" key="3">
    <source>
        <dbReference type="ARBA" id="ARBA00023136"/>
    </source>
</evidence>
<keyword evidence="5" id="KW-1133">Transmembrane helix</keyword>
<feature type="region of interest" description="Disordered" evidence="4">
    <location>
        <begin position="671"/>
        <end position="692"/>
    </location>
</feature>
<dbReference type="InterPro" id="IPR036138">
    <property type="entry name" value="PBP_dimer_sf"/>
</dbReference>